<dbReference type="RefSeq" id="WP_087853320.1">
    <property type="nucleotide sequence ID" value="NZ_FYAJ01000002.1"/>
</dbReference>
<dbReference type="NCBIfam" id="NF038336">
    <property type="entry name" value="YjiT_fam"/>
    <property type="match status" value="1"/>
</dbReference>
<dbReference type="EMBL" id="FYAJ01000002">
    <property type="protein sequence ID" value="SMY34949.1"/>
    <property type="molecule type" value="Genomic_DNA"/>
</dbReference>
<sequence length="1102" mass="125763">MDTTLRGKFKPTDIIPTVISAHDCLRTIFIQRELSHPTGQPLFTYQLSESEYKHLRTSLKTKFLPKRLYEDRHWCAAFCLFSAEWYRREYQGGWSWSGISRSLEFELDANQRSKVIKTGFNYWLRTVSQYNDERHSFLGSVFREGGLPYGLLASEGGRFQIIFKRILRAFDDAQAFGQSPFQLVSEGLEHLPEAFRQETTVDLITNMAELLLRLTDEYNLQQQEQPANHLDNQLPNWRDLFPIPLDADTGSEFLTGLLKSASVQRRDKLQQTKRVVCRQRLVLNDDLGFVTQVKLIKAISMPFQRQALINSRVELFIQEGNRVIAELGTGHTTFEDEKTKIILRTPACEFRRQAIEQELYLVVLQAGVELHREVIPNSDLAINEMPIVVKSDGEYDWVVGQGSISVKADQLKAILRKDAAYTAELPELCTLVTADDYQFVEFSGEIKVDYGIEDDEHDTYVISTRQSAVLADQVSVRGTKLQYYSDTGQPIYLGLPTITSQEAKTELWIANKPLSEAHQAGVFGIQSVRLKASGNRTILRKRLAILPQSFRLDLRPSKQANSGYFDLYCERNFFVSIEGKQVVYKQTNIAGGKRITVTAEGSPPADVILSISANLMADPIKVRVPFPASGALIFDKHGISLANRITIDDLLGARIQFFPRIDVAANYHIELKGPMRSRDASYYWEYKVTDKVLEVSLYEFRHRIRELLAASGELDDEIRMVIGGSGCREQQTIIGRYAIETQQFNETVSFNIKLEKDLVIKPELINLADPAEKPHPLVERCSNGVVTGVFEFNTKLSQPALIVPSNNSQLAFRARFIPGNVSLKSVSEIKTLNKAVTVFHPVTNPNAIADVLPILVNDFNHSSWRFVNDLFNNYSHLPMATFEVWKAIVKHTACLSALAFKADNPVQLMERLKVEFNVIWELIPLSIWQSHITKFRQMLLSIGLPDNVVDNKVKSKLKMLSEFTPLFDKQCRALVTEQFTRHETQLSAVFQFCLPAWSQDLIRLHLSDREWPIAFSVELETWCKKHCSELIHFEIIRGFHKSVLYFPIFSAAVACGKAQLEELSSTLYPIDYFHLRQIVEFDRHWFNPVFQSALCVFAQEDV</sequence>
<protein>
    <submittedName>
        <fullName evidence="1">Uncharacterized protein</fullName>
    </submittedName>
</protein>
<dbReference type="Proteomes" id="UP000195719">
    <property type="component" value="Unassembled WGS sequence"/>
</dbReference>
<organism evidence="1 2">
    <name type="scientific">Photobacterium andalusiense</name>
    <dbReference type="NCBI Taxonomy" id="2204296"/>
    <lineage>
        <taxon>Bacteria</taxon>
        <taxon>Pseudomonadati</taxon>
        <taxon>Pseudomonadota</taxon>
        <taxon>Gammaproteobacteria</taxon>
        <taxon>Vibrionales</taxon>
        <taxon>Vibrionaceae</taxon>
        <taxon>Photobacterium</taxon>
    </lineage>
</organism>
<gene>
    <name evidence="1" type="ORF">PAND9192_01617</name>
</gene>
<name>A0A1Y6MGB3_9GAMM</name>
<dbReference type="InterPro" id="IPR047879">
    <property type="entry name" value="YjiT"/>
</dbReference>
<proteinExistence type="predicted"/>
<keyword evidence="2" id="KW-1185">Reference proteome</keyword>
<dbReference type="AlphaFoldDB" id="A0A1Y6MGB3"/>
<reference evidence="2" key="1">
    <citation type="submission" date="2017-06" db="EMBL/GenBank/DDBJ databases">
        <authorList>
            <person name="Rodrigo-Torres L."/>
            <person name="Arahal R.D."/>
            <person name="Lucena T."/>
        </authorList>
    </citation>
    <scope>NUCLEOTIDE SEQUENCE [LARGE SCALE GENOMIC DNA]</scope>
    <source>
        <strain evidence="2">CECT 9192</strain>
    </source>
</reference>
<evidence type="ECO:0000313" key="2">
    <source>
        <dbReference type="Proteomes" id="UP000195719"/>
    </source>
</evidence>
<accession>A0A1Y6MGB3</accession>
<evidence type="ECO:0000313" key="1">
    <source>
        <dbReference type="EMBL" id="SMY34949.1"/>
    </source>
</evidence>